<gene>
    <name evidence="1" type="ORF">HX018_08220</name>
</gene>
<protein>
    <recommendedName>
        <fullName evidence="3">PLD phosphodiesterase domain-containing protein</fullName>
    </recommendedName>
</protein>
<organism evidence="1 2">
    <name type="scientific">Sphingobacterium hotanense</name>
    <dbReference type="NCBI Taxonomy" id="649196"/>
    <lineage>
        <taxon>Bacteria</taxon>
        <taxon>Pseudomonadati</taxon>
        <taxon>Bacteroidota</taxon>
        <taxon>Sphingobacteriia</taxon>
        <taxon>Sphingobacteriales</taxon>
        <taxon>Sphingobacteriaceae</taxon>
        <taxon>Sphingobacterium</taxon>
    </lineage>
</organism>
<dbReference type="EMBL" id="JACAGK010000018">
    <property type="protein sequence ID" value="MDM1048219.1"/>
    <property type="molecule type" value="Genomic_DNA"/>
</dbReference>
<comment type="caution">
    <text evidence="1">The sequence shown here is derived from an EMBL/GenBank/DDBJ whole genome shotgun (WGS) entry which is preliminary data.</text>
</comment>
<sequence length="427" mass="49260">MFEISHRTEVVKCPNPSCPRNIQLSIGKVPGGVNDSGGWILQCDNCGTKFPYKVKNPDDYSSVKSGAKILDSWDNDVPESKIMTLKKHDLDSFPEDFSFDNLLFVQTGEYEKPTFSDIEENIFFCPGCKTHLEPILYAQLSDKLPSINKSINSYLNYYLKGRAGNPDSIIVVVDYQCSCGFNTKGVLYKDFIERELPIEEEHQLILIDVIGADLEFTIDGVYDRDDCLSILQKLLIRWQVYYNKVFLAVPFIGFDFKNSEAQRVELWNWILKNTIPHKTTLLTRKATLTSFLEGSANTGMDINVLKDYGLLNPTVDELTDKKALFKRDFHAKFYAGFDRKNAEVLVGSFNIHEGTYVENIHFKSYDFGDFFKKYILKMNIIFDPRIIDEEGEFLLISEHEDRKEFIAKVENYTTSRREKIYELINPK</sequence>
<dbReference type="RefSeq" id="WP_143884055.1">
    <property type="nucleotide sequence ID" value="NZ_JACAGK010000018.1"/>
</dbReference>
<proteinExistence type="predicted"/>
<evidence type="ECO:0000313" key="1">
    <source>
        <dbReference type="EMBL" id="MDM1048219.1"/>
    </source>
</evidence>
<reference evidence="1" key="2">
    <citation type="journal article" date="2022" name="Sci. Total Environ.">
        <title>Prevalence, transmission, and molecular epidemiology of tet(X)-positive bacteria among humans, animals, and environmental niches in China: An epidemiological, and genomic-based study.</title>
        <authorList>
            <person name="Dong N."/>
            <person name="Zeng Y."/>
            <person name="Cai C."/>
            <person name="Sun C."/>
            <person name="Lu J."/>
            <person name="Liu C."/>
            <person name="Zhou H."/>
            <person name="Sun Q."/>
            <person name="Shu L."/>
            <person name="Wang H."/>
            <person name="Wang Y."/>
            <person name="Wang S."/>
            <person name="Wu C."/>
            <person name="Chan E.W."/>
            <person name="Chen G."/>
            <person name="Shen Z."/>
            <person name="Chen S."/>
            <person name="Zhang R."/>
        </authorList>
    </citation>
    <scope>NUCLEOTIDE SEQUENCE</scope>
    <source>
        <strain evidence="1">R1692</strain>
    </source>
</reference>
<evidence type="ECO:0008006" key="3">
    <source>
        <dbReference type="Google" id="ProtNLM"/>
    </source>
</evidence>
<dbReference type="Proteomes" id="UP001170954">
    <property type="component" value="Unassembled WGS sequence"/>
</dbReference>
<keyword evidence="2" id="KW-1185">Reference proteome</keyword>
<reference evidence="1" key="1">
    <citation type="submission" date="2020-06" db="EMBL/GenBank/DDBJ databases">
        <authorList>
            <person name="Dong N."/>
        </authorList>
    </citation>
    <scope>NUCLEOTIDE SEQUENCE</scope>
    <source>
        <strain evidence="1">R1692</strain>
    </source>
</reference>
<name>A0ABT7NLT5_9SPHI</name>
<accession>A0ABT7NLT5</accession>
<evidence type="ECO:0000313" key="2">
    <source>
        <dbReference type="Proteomes" id="UP001170954"/>
    </source>
</evidence>